<dbReference type="RefSeq" id="WP_005321160.1">
    <property type="nucleotide sequence ID" value="NZ_CDDW01000127.1"/>
</dbReference>
<proteinExistence type="predicted"/>
<dbReference type="AlphaFoldDB" id="A0A1Q4MCM4"/>
<sequence length="92" mass="10183">MRINKQALGRPEFRKLRDNLQVIHGTQPTAVGSLLSTLAAIGELVFTIALVVVLIVDTRYTVLQMGMGLVASLVLHWLAKAYDKRFAELPHS</sequence>
<protein>
    <submittedName>
        <fullName evidence="1">Uncharacterized protein</fullName>
    </submittedName>
</protein>
<dbReference type="EMBL" id="KY555069">
    <property type="protein sequence ID" value="ASD49294.1"/>
    <property type="molecule type" value="Genomic_DNA"/>
</dbReference>
<accession>A0A1Q4MCM4</accession>
<keyword evidence="1" id="KW-0614">Plasmid</keyword>
<reference evidence="1" key="1">
    <citation type="submission" date="2017-01" db="EMBL/GenBank/DDBJ databases">
        <title>Plasmid composition in Aeromonas salmonicida subsp. salmonicida 01-B526 unravels unsuspected type three secretion system loss patterns.</title>
        <authorList>
            <person name="Tanaka K.H."/>
            <person name="Vincent A.T."/>
            <person name="Emond-Rheault J.-G."/>
            <person name="Adamczuk M."/>
            <person name="Frenette M."/>
            <person name="Charette S.J."/>
        </authorList>
    </citation>
    <scope>NUCLEOTIDE SEQUENCE</scope>
    <source>
        <strain evidence="1">01-B526</strain>
        <plasmid evidence="1">pAsa5</plasmid>
    </source>
</reference>
<geneLocation type="plasmid" evidence="1">
    <name>pAsa5</name>
</geneLocation>
<organism evidence="1">
    <name type="scientific">Aeromonas salmonicida subsp. salmonicida</name>
    <dbReference type="NCBI Taxonomy" id="29491"/>
    <lineage>
        <taxon>Bacteria</taxon>
        <taxon>Pseudomonadati</taxon>
        <taxon>Pseudomonadota</taxon>
        <taxon>Gammaproteobacteria</taxon>
        <taxon>Aeromonadales</taxon>
        <taxon>Aeromonadaceae</taxon>
        <taxon>Aeromonas</taxon>
    </lineage>
</organism>
<name>A0A1Q4MCM4_AERSS</name>
<evidence type="ECO:0000313" key="1">
    <source>
        <dbReference type="EMBL" id="ASD49294.1"/>
    </source>
</evidence>